<dbReference type="Proteomes" id="UP001596368">
    <property type="component" value="Unassembled WGS sequence"/>
</dbReference>
<protein>
    <recommendedName>
        <fullName evidence="3">Signal peptidase I</fullName>
    </recommendedName>
</protein>
<accession>A0ABD5XQF4</accession>
<dbReference type="InterPro" id="IPR019533">
    <property type="entry name" value="Peptidase_S26"/>
</dbReference>
<dbReference type="AlphaFoldDB" id="A0ABD5XQF4"/>
<dbReference type="EMBL" id="JBHSZG010000001">
    <property type="protein sequence ID" value="MFC7137322.1"/>
    <property type="molecule type" value="Genomic_DNA"/>
</dbReference>
<proteinExistence type="predicted"/>
<evidence type="ECO:0008006" key="3">
    <source>
        <dbReference type="Google" id="ProtNLM"/>
    </source>
</evidence>
<dbReference type="CDD" id="cd06530">
    <property type="entry name" value="S26_SPase_I"/>
    <property type="match status" value="1"/>
</dbReference>
<keyword evidence="2" id="KW-1185">Reference proteome</keyword>
<organism evidence="1 2">
    <name type="scientific">Halobaculum litoreum</name>
    <dbReference type="NCBI Taxonomy" id="3031998"/>
    <lineage>
        <taxon>Archaea</taxon>
        <taxon>Methanobacteriati</taxon>
        <taxon>Methanobacteriota</taxon>
        <taxon>Stenosarchaea group</taxon>
        <taxon>Halobacteria</taxon>
        <taxon>Halobacteriales</taxon>
        <taxon>Haloferacaceae</taxon>
        <taxon>Halobaculum</taxon>
    </lineage>
</organism>
<gene>
    <name evidence="1" type="ORF">ACFQRB_14430</name>
</gene>
<comment type="caution">
    <text evidence="1">The sequence shown here is derived from an EMBL/GenBank/DDBJ whole genome shotgun (WGS) entry which is preliminary data.</text>
</comment>
<dbReference type="InterPro" id="IPR036286">
    <property type="entry name" value="LexA/Signal_pep-like_sf"/>
</dbReference>
<dbReference type="SUPFAM" id="SSF51306">
    <property type="entry name" value="LexA/Signal peptidase"/>
    <property type="match status" value="1"/>
</dbReference>
<evidence type="ECO:0000313" key="1">
    <source>
        <dbReference type="EMBL" id="MFC7137322.1"/>
    </source>
</evidence>
<sequence length="83" mass="8625">MSRPNARTVGAVALVLVLAPFVVFAVPQVVGASHSYVVLSDSMSPEIRAGDVVVVDEAPSDRIETGDVITYERPGVTNSSPTG</sequence>
<evidence type="ECO:0000313" key="2">
    <source>
        <dbReference type="Proteomes" id="UP001596368"/>
    </source>
</evidence>
<name>A0ABD5XQF4_9EURY</name>
<reference evidence="1 2" key="1">
    <citation type="journal article" date="2019" name="Int. J. Syst. Evol. Microbiol.">
        <title>The Global Catalogue of Microorganisms (GCM) 10K type strain sequencing project: providing services to taxonomists for standard genome sequencing and annotation.</title>
        <authorList>
            <consortium name="The Broad Institute Genomics Platform"/>
            <consortium name="The Broad Institute Genome Sequencing Center for Infectious Disease"/>
            <person name="Wu L."/>
            <person name="Ma J."/>
        </authorList>
    </citation>
    <scope>NUCLEOTIDE SEQUENCE [LARGE SCALE GENOMIC DNA]</scope>
    <source>
        <strain evidence="1 2">DT92</strain>
    </source>
</reference>